<dbReference type="EMBL" id="MN740310">
    <property type="protein sequence ID" value="QHT99523.1"/>
    <property type="molecule type" value="Genomic_DNA"/>
</dbReference>
<accession>A0A6C0J7C1</accession>
<name>A0A6C0J7C1_9ZZZZ</name>
<dbReference type="AlphaFoldDB" id="A0A6C0J7C1"/>
<protein>
    <submittedName>
        <fullName evidence="2">Uncharacterized protein</fullName>
    </submittedName>
</protein>
<feature type="transmembrane region" description="Helical" evidence="1">
    <location>
        <begin position="82"/>
        <end position="103"/>
    </location>
</feature>
<sequence>MERNELPLPYYAHNALYKIIDDFMTSFMVFIYDTLNTGGIKITEQQLREIMAKNQTQTGGYKSFIEEFFVYFNNLIKDEYPIIGYILLCMTFFVAYKIIMYYYNK</sequence>
<keyword evidence="1" id="KW-1133">Transmembrane helix</keyword>
<proteinExistence type="predicted"/>
<evidence type="ECO:0000256" key="1">
    <source>
        <dbReference type="SAM" id="Phobius"/>
    </source>
</evidence>
<keyword evidence="1" id="KW-0812">Transmembrane</keyword>
<evidence type="ECO:0000313" key="2">
    <source>
        <dbReference type="EMBL" id="QHT99523.1"/>
    </source>
</evidence>
<reference evidence="2" key="1">
    <citation type="journal article" date="2020" name="Nature">
        <title>Giant virus diversity and host interactions through global metagenomics.</title>
        <authorList>
            <person name="Schulz F."/>
            <person name="Roux S."/>
            <person name="Paez-Espino D."/>
            <person name="Jungbluth S."/>
            <person name="Walsh D.A."/>
            <person name="Denef V.J."/>
            <person name="McMahon K.D."/>
            <person name="Konstantinidis K.T."/>
            <person name="Eloe-Fadrosh E.A."/>
            <person name="Kyrpides N.C."/>
            <person name="Woyke T."/>
        </authorList>
    </citation>
    <scope>NUCLEOTIDE SEQUENCE</scope>
    <source>
        <strain evidence="2">GVMAG-M-3300025727-45</strain>
    </source>
</reference>
<keyword evidence="1" id="KW-0472">Membrane</keyword>
<organism evidence="2">
    <name type="scientific">viral metagenome</name>
    <dbReference type="NCBI Taxonomy" id="1070528"/>
    <lineage>
        <taxon>unclassified sequences</taxon>
        <taxon>metagenomes</taxon>
        <taxon>organismal metagenomes</taxon>
    </lineage>
</organism>